<dbReference type="Proteomes" id="UP000824238">
    <property type="component" value="Unassembled WGS sequence"/>
</dbReference>
<evidence type="ECO:0000313" key="3">
    <source>
        <dbReference type="Proteomes" id="UP000824238"/>
    </source>
</evidence>
<feature type="chain" id="PRO_5038469160" evidence="1">
    <location>
        <begin position="22"/>
        <end position="534"/>
    </location>
</feature>
<dbReference type="EMBL" id="DVHH01000220">
    <property type="protein sequence ID" value="HIR55736.1"/>
    <property type="molecule type" value="Genomic_DNA"/>
</dbReference>
<evidence type="ECO:0000313" key="2">
    <source>
        <dbReference type="EMBL" id="HIR55736.1"/>
    </source>
</evidence>
<feature type="signal peptide" evidence="1">
    <location>
        <begin position="1"/>
        <end position="21"/>
    </location>
</feature>
<evidence type="ECO:0000256" key="1">
    <source>
        <dbReference type="SAM" id="SignalP"/>
    </source>
</evidence>
<dbReference type="Gene3D" id="3.40.190.10">
    <property type="entry name" value="Periplasmic binding protein-like II"/>
    <property type="match status" value="1"/>
</dbReference>
<protein>
    <submittedName>
        <fullName evidence="2">Uncharacterized protein</fullName>
    </submittedName>
</protein>
<accession>A0A9D1DMU3</accession>
<dbReference type="AlphaFoldDB" id="A0A9D1DMU3"/>
<name>A0A9D1DMU3_9FIRM</name>
<keyword evidence="1" id="KW-0732">Signal</keyword>
<dbReference type="PROSITE" id="PS51257">
    <property type="entry name" value="PROKAR_LIPOPROTEIN"/>
    <property type="match status" value="1"/>
</dbReference>
<sequence length="534" mass="57777">MRKAALLLALLLLLSSCGAPVQEPPEPSAAKPSAVPWEGPGECYTEETYSSPENVWANCSACFGGSEYSLQAAGNYALSLTRDGTELFRPEGSAGLFMRVDECGIWLVSDCGGGIFLRLYDEAGAVLAEMELPAAPRSLLLSGGHAWADLGGLVVSLSPEGEMSETRVSARYQRLVRDAEGGLHTVAAADGANHVSPLGGGEGFTTGSGFVASGLGDSYLYLAKSDGVYVLDEKGGERLLICYEDCMINPKKLLGFEALSEGRFLCSGPGGQYILRPASPDEIGQKTELTLAIFADTPYIDARVAAFNSRSEEYEIRIVNYAAEAGSLANARLRLNTELGSGGGPDMVCFPWQDIDELGALNLIARDMLVDMTPWLDSDIGRANLMVWDALSEYGGVYVISDAFSCECMYGLKEVFGERRGMTIQEYLDLEASLEPWQDMCCHMDPAYFIEVVSRRYMRGAIDWETGTCDFDNPEFIALLKAAARVKEDRADSGIDVDNGMNFDSYYAGKEISYFGYPSPDGEGHSGTDEHLRL</sequence>
<gene>
    <name evidence="2" type="ORF">IAD36_09110</name>
</gene>
<reference evidence="2" key="2">
    <citation type="journal article" date="2021" name="PeerJ">
        <title>Extensive microbial diversity within the chicken gut microbiome revealed by metagenomics and culture.</title>
        <authorList>
            <person name="Gilroy R."/>
            <person name="Ravi A."/>
            <person name="Getino M."/>
            <person name="Pursley I."/>
            <person name="Horton D.L."/>
            <person name="Alikhan N.F."/>
            <person name="Baker D."/>
            <person name="Gharbi K."/>
            <person name="Hall N."/>
            <person name="Watson M."/>
            <person name="Adriaenssens E.M."/>
            <person name="Foster-Nyarko E."/>
            <person name="Jarju S."/>
            <person name="Secka A."/>
            <person name="Antonio M."/>
            <person name="Oren A."/>
            <person name="Chaudhuri R.R."/>
            <person name="La Ragione R."/>
            <person name="Hildebrand F."/>
            <person name="Pallen M.J."/>
        </authorList>
    </citation>
    <scope>NUCLEOTIDE SEQUENCE</scope>
    <source>
        <strain evidence="2">ChiGjej3B3-7149</strain>
    </source>
</reference>
<organism evidence="2 3">
    <name type="scientific">Candidatus Scatomorpha intestinigallinarum</name>
    <dbReference type="NCBI Taxonomy" id="2840923"/>
    <lineage>
        <taxon>Bacteria</taxon>
        <taxon>Bacillati</taxon>
        <taxon>Bacillota</taxon>
        <taxon>Clostridia</taxon>
        <taxon>Eubacteriales</taxon>
        <taxon>Candidatus Scatomorpha</taxon>
    </lineage>
</organism>
<comment type="caution">
    <text evidence="2">The sequence shown here is derived from an EMBL/GenBank/DDBJ whole genome shotgun (WGS) entry which is preliminary data.</text>
</comment>
<reference evidence="2" key="1">
    <citation type="submission" date="2020-10" db="EMBL/GenBank/DDBJ databases">
        <authorList>
            <person name="Gilroy R."/>
        </authorList>
    </citation>
    <scope>NUCLEOTIDE SEQUENCE</scope>
    <source>
        <strain evidence="2">ChiGjej3B3-7149</strain>
    </source>
</reference>
<dbReference type="SUPFAM" id="SSF53850">
    <property type="entry name" value="Periplasmic binding protein-like II"/>
    <property type="match status" value="1"/>
</dbReference>
<proteinExistence type="predicted"/>